<feature type="region of interest" description="Disordered" evidence="1">
    <location>
        <begin position="1"/>
        <end position="69"/>
    </location>
</feature>
<organism evidence="2 3">
    <name type="scientific">Daedalea quercina L-15889</name>
    <dbReference type="NCBI Taxonomy" id="1314783"/>
    <lineage>
        <taxon>Eukaryota</taxon>
        <taxon>Fungi</taxon>
        <taxon>Dikarya</taxon>
        <taxon>Basidiomycota</taxon>
        <taxon>Agaricomycotina</taxon>
        <taxon>Agaricomycetes</taxon>
        <taxon>Polyporales</taxon>
        <taxon>Fomitopsis</taxon>
    </lineage>
</organism>
<proteinExistence type="predicted"/>
<evidence type="ECO:0000313" key="2">
    <source>
        <dbReference type="EMBL" id="KZT68426.1"/>
    </source>
</evidence>
<name>A0A165PND4_9APHY</name>
<dbReference type="AlphaFoldDB" id="A0A165PND4"/>
<dbReference type="Proteomes" id="UP000076727">
    <property type="component" value="Unassembled WGS sequence"/>
</dbReference>
<protein>
    <submittedName>
        <fullName evidence="2">Uncharacterized protein</fullName>
    </submittedName>
</protein>
<accession>A0A165PND4</accession>
<dbReference type="EMBL" id="KV429067">
    <property type="protein sequence ID" value="KZT68426.1"/>
    <property type="molecule type" value="Genomic_DNA"/>
</dbReference>
<evidence type="ECO:0000313" key="3">
    <source>
        <dbReference type="Proteomes" id="UP000076727"/>
    </source>
</evidence>
<feature type="compositionally biased region" description="Basic and acidic residues" evidence="1">
    <location>
        <begin position="137"/>
        <end position="168"/>
    </location>
</feature>
<keyword evidence="3" id="KW-1185">Reference proteome</keyword>
<reference evidence="2 3" key="1">
    <citation type="journal article" date="2016" name="Mol. Biol. Evol.">
        <title>Comparative Genomics of Early-Diverging Mushroom-Forming Fungi Provides Insights into the Origins of Lignocellulose Decay Capabilities.</title>
        <authorList>
            <person name="Nagy L.G."/>
            <person name="Riley R."/>
            <person name="Tritt A."/>
            <person name="Adam C."/>
            <person name="Daum C."/>
            <person name="Floudas D."/>
            <person name="Sun H."/>
            <person name="Yadav J.S."/>
            <person name="Pangilinan J."/>
            <person name="Larsson K.H."/>
            <person name="Matsuura K."/>
            <person name="Barry K."/>
            <person name="Labutti K."/>
            <person name="Kuo R."/>
            <person name="Ohm R.A."/>
            <person name="Bhattacharya S.S."/>
            <person name="Shirouzu T."/>
            <person name="Yoshinaga Y."/>
            <person name="Martin F.M."/>
            <person name="Grigoriev I.V."/>
            <person name="Hibbett D.S."/>
        </authorList>
    </citation>
    <scope>NUCLEOTIDE SEQUENCE [LARGE SCALE GENOMIC DNA]</scope>
    <source>
        <strain evidence="2 3">L-15889</strain>
    </source>
</reference>
<gene>
    <name evidence="2" type="ORF">DAEQUDRAFT_334540</name>
</gene>
<sequence>MRSRRRQAPRDDAGHGHRRQPAPVHAKSQRRARVSAESSHPEEPHQSRGGRSNLPPLRGGAGEGDRLCSRNLRAQGSGAIGGEMEGDLACGLGWAGLGFSLERGGGVSESGRGKEGRWAGGPLLRRDGRARTWSTRGGKDRKGKEDGAGRREAWARRGPLGEETHAGR</sequence>
<evidence type="ECO:0000256" key="1">
    <source>
        <dbReference type="SAM" id="MobiDB-lite"/>
    </source>
</evidence>
<feature type="region of interest" description="Disordered" evidence="1">
    <location>
        <begin position="101"/>
        <end position="168"/>
    </location>
</feature>